<name>A0AAV2BUK3_9ARAC</name>
<comment type="caution">
    <text evidence="7">The sequence shown here is derived from an EMBL/GenBank/DDBJ whole genome shotgun (WGS) entry which is preliminary data.</text>
</comment>
<feature type="transmembrane region" description="Helical" evidence="5">
    <location>
        <begin position="206"/>
        <end position="227"/>
    </location>
</feature>
<feature type="transmembrane region" description="Helical" evidence="5">
    <location>
        <begin position="177"/>
        <end position="200"/>
    </location>
</feature>
<keyword evidence="8" id="KW-1185">Reference proteome</keyword>
<dbReference type="InterPro" id="IPR020846">
    <property type="entry name" value="MFS_dom"/>
</dbReference>
<proteinExistence type="predicted"/>
<feature type="transmembrane region" description="Helical" evidence="5">
    <location>
        <begin position="411"/>
        <end position="432"/>
    </location>
</feature>
<feature type="transmembrane region" description="Helical" evidence="5">
    <location>
        <begin position="234"/>
        <end position="255"/>
    </location>
</feature>
<evidence type="ECO:0000256" key="5">
    <source>
        <dbReference type="SAM" id="Phobius"/>
    </source>
</evidence>
<keyword evidence="2 5" id="KW-0812">Transmembrane</keyword>
<organism evidence="7 8">
    <name type="scientific">Larinioides sclopetarius</name>
    <dbReference type="NCBI Taxonomy" id="280406"/>
    <lineage>
        <taxon>Eukaryota</taxon>
        <taxon>Metazoa</taxon>
        <taxon>Ecdysozoa</taxon>
        <taxon>Arthropoda</taxon>
        <taxon>Chelicerata</taxon>
        <taxon>Arachnida</taxon>
        <taxon>Araneae</taxon>
        <taxon>Araneomorphae</taxon>
        <taxon>Entelegynae</taxon>
        <taxon>Araneoidea</taxon>
        <taxon>Araneidae</taxon>
        <taxon>Larinioides</taxon>
    </lineage>
</organism>
<sequence length="568" mass="62807">MTLLNDAEKNSQTEHTNEKADDLMDLVGGNGSWQKWIFLVILLCTVSDANQNMSMSFYAPNIDHWCARPSDINISVEQWKAVALPPDDQHCSKYKFINITNIHEVSLYLNTSDNPVITCDSWEYDDSVFTSTVLGKFNLVCNREWLISMSKSIFIAGYIAANTIFGYLSDKIGRRPVIILSDAIAVTAALGCAFSTSYIMFAVCRFFIAVGVLGVDNTVFVLMLEIIGPKHRSAYGMAAQSGWGIGCAVLTILAWYLRDWFWIHLAITLPSIFLLFSWWLFPESPRWLLTHGKTDEALKVLSKAGKRNGMYSNAIETKIKEIVSKSNKDQVFVNSSGNILQLFKPGLWKRTLILFFVCCFHQCENYRLFSLEQQSDLLLLSSGVVEGTRSVSGFIYYGISYNTNDLAGDPFLNFALCGLIEIPAQVLTLFTIQSKGRRNPLAFSLAGAGVACFLVYVVPKDPSWIVPVLILTGKFCVTASYCILYIFTAEIFPTTVRNAGLGLASASGQIGSIVSPFTRELGRATHPLVPLIVCGVLAATGSALVLLLPETNNCIVPDTPQEAKDINR</sequence>
<evidence type="ECO:0000313" key="8">
    <source>
        <dbReference type="Proteomes" id="UP001497382"/>
    </source>
</evidence>
<feature type="transmembrane region" description="Helical" evidence="5">
    <location>
        <begin position="528"/>
        <end position="548"/>
    </location>
</feature>
<evidence type="ECO:0000313" key="7">
    <source>
        <dbReference type="EMBL" id="CAL1299089.1"/>
    </source>
</evidence>
<gene>
    <name evidence="7" type="ORF">LARSCL_LOCUS21144</name>
</gene>
<evidence type="ECO:0000256" key="3">
    <source>
        <dbReference type="ARBA" id="ARBA00022989"/>
    </source>
</evidence>
<feature type="transmembrane region" description="Helical" evidence="5">
    <location>
        <begin position="261"/>
        <end position="281"/>
    </location>
</feature>
<dbReference type="Gene3D" id="1.20.1250.20">
    <property type="entry name" value="MFS general substrate transporter like domains"/>
    <property type="match status" value="1"/>
</dbReference>
<dbReference type="InterPro" id="IPR005828">
    <property type="entry name" value="MFS_sugar_transport-like"/>
</dbReference>
<dbReference type="GO" id="GO:0022857">
    <property type="term" value="F:transmembrane transporter activity"/>
    <property type="evidence" value="ECO:0007669"/>
    <property type="project" value="InterPro"/>
</dbReference>
<dbReference type="EMBL" id="CAXIEN010000484">
    <property type="protein sequence ID" value="CAL1299089.1"/>
    <property type="molecule type" value="Genomic_DNA"/>
</dbReference>
<keyword evidence="3 5" id="KW-1133">Transmembrane helix</keyword>
<protein>
    <recommendedName>
        <fullName evidence="6">Major facilitator superfamily (MFS) profile domain-containing protein</fullName>
    </recommendedName>
</protein>
<dbReference type="AlphaFoldDB" id="A0AAV2BUK3"/>
<dbReference type="PROSITE" id="PS50850">
    <property type="entry name" value="MFS"/>
    <property type="match status" value="1"/>
</dbReference>
<dbReference type="Proteomes" id="UP001497382">
    <property type="component" value="Unassembled WGS sequence"/>
</dbReference>
<dbReference type="Pfam" id="PF00083">
    <property type="entry name" value="Sugar_tr"/>
    <property type="match status" value="2"/>
</dbReference>
<dbReference type="GO" id="GO:0016020">
    <property type="term" value="C:membrane"/>
    <property type="evidence" value="ECO:0007669"/>
    <property type="project" value="UniProtKB-SubCell"/>
</dbReference>
<feature type="transmembrane region" description="Helical" evidence="5">
    <location>
        <begin position="439"/>
        <end position="458"/>
    </location>
</feature>
<dbReference type="CDD" id="cd17317">
    <property type="entry name" value="MFS_SLC22"/>
    <property type="match status" value="1"/>
</dbReference>
<feature type="transmembrane region" description="Helical" evidence="5">
    <location>
        <begin position="145"/>
        <end position="165"/>
    </location>
</feature>
<comment type="subcellular location">
    <subcellularLocation>
        <location evidence="1">Membrane</location>
        <topology evidence="1">Multi-pass membrane protein</topology>
    </subcellularLocation>
</comment>
<reference evidence="7 8" key="1">
    <citation type="submission" date="2024-04" db="EMBL/GenBank/DDBJ databases">
        <authorList>
            <person name="Rising A."/>
            <person name="Reimegard J."/>
            <person name="Sonavane S."/>
            <person name="Akerstrom W."/>
            <person name="Nylinder S."/>
            <person name="Hedman E."/>
            <person name="Kallberg Y."/>
        </authorList>
    </citation>
    <scope>NUCLEOTIDE SEQUENCE [LARGE SCALE GENOMIC DNA]</scope>
</reference>
<dbReference type="InterPro" id="IPR036259">
    <property type="entry name" value="MFS_trans_sf"/>
</dbReference>
<evidence type="ECO:0000256" key="2">
    <source>
        <dbReference type="ARBA" id="ARBA00022692"/>
    </source>
</evidence>
<dbReference type="SUPFAM" id="SSF103473">
    <property type="entry name" value="MFS general substrate transporter"/>
    <property type="match status" value="1"/>
</dbReference>
<feature type="domain" description="Major facilitator superfamily (MFS) profile" evidence="6">
    <location>
        <begin position="99"/>
        <end position="553"/>
    </location>
</feature>
<evidence type="ECO:0000259" key="6">
    <source>
        <dbReference type="PROSITE" id="PS50850"/>
    </source>
</evidence>
<keyword evidence="4 5" id="KW-0472">Membrane</keyword>
<evidence type="ECO:0000256" key="1">
    <source>
        <dbReference type="ARBA" id="ARBA00004141"/>
    </source>
</evidence>
<accession>A0AAV2BUK3</accession>
<dbReference type="PANTHER" id="PTHR24064">
    <property type="entry name" value="SOLUTE CARRIER FAMILY 22 MEMBER"/>
    <property type="match status" value="1"/>
</dbReference>
<feature type="transmembrane region" description="Helical" evidence="5">
    <location>
        <begin position="464"/>
        <end position="487"/>
    </location>
</feature>
<evidence type="ECO:0000256" key="4">
    <source>
        <dbReference type="ARBA" id="ARBA00023136"/>
    </source>
</evidence>